<keyword evidence="2" id="KW-1185">Reference proteome</keyword>
<evidence type="ECO:0000313" key="2">
    <source>
        <dbReference type="Proteomes" id="UP001159405"/>
    </source>
</evidence>
<evidence type="ECO:0008006" key="3">
    <source>
        <dbReference type="Google" id="ProtNLM"/>
    </source>
</evidence>
<comment type="caution">
    <text evidence="1">The sequence shown here is derived from an EMBL/GenBank/DDBJ whole genome shotgun (WGS) entry which is preliminary data.</text>
</comment>
<protein>
    <recommendedName>
        <fullName evidence="3">RNA transcription, translation and transport factor protein</fullName>
    </recommendedName>
</protein>
<gene>
    <name evidence="1" type="ORF">PLOB_00024409</name>
</gene>
<dbReference type="PANTHER" id="PTHR15924">
    <property type="entry name" value="CLE"/>
    <property type="match status" value="1"/>
</dbReference>
<evidence type="ECO:0000313" key="1">
    <source>
        <dbReference type="EMBL" id="CAH3116479.1"/>
    </source>
</evidence>
<sequence>MFRRKLKALGYHNPEAFDVNSDEEVRNLVVWLEDQRIRFYKIEERVELRNVKSSEWLKTFRKYLDDLKCPVEFSQKPSVVDWLLAHAVRVEYAENAEKFNSAGQKDKKELGEGGTVEGSLDESLINLTVENPDLKAGVTSLSKLLSLPEHPDHFVLLQALRSLIEGKLSSEARKTDKKVSWGKKADVIPLNKVDLGFNTGDSAVNEAAKIIRLLHVTDLRELQTRINEAIVAVQAITANPKTNQSLGRVGV</sequence>
<proteinExistence type="predicted"/>
<organism evidence="1 2">
    <name type="scientific">Porites lobata</name>
    <dbReference type="NCBI Taxonomy" id="104759"/>
    <lineage>
        <taxon>Eukaryota</taxon>
        <taxon>Metazoa</taxon>
        <taxon>Cnidaria</taxon>
        <taxon>Anthozoa</taxon>
        <taxon>Hexacorallia</taxon>
        <taxon>Scleractinia</taxon>
        <taxon>Fungiina</taxon>
        <taxon>Poritidae</taxon>
        <taxon>Porites</taxon>
    </lineage>
</organism>
<name>A0ABN8NTH0_9CNID</name>
<dbReference type="Pfam" id="PF10036">
    <property type="entry name" value="RLL"/>
    <property type="match status" value="1"/>
</dbReference>
<dbReference type="Proteomes" id="UP001159405">
    <property type="component" value="Unassembled WGS sequence"/>
</dbReference>
<dbReference type="EMBL" id="CALNXK010000029">
    <property type="protein sequence ID" value="CAH3116479.1"/>
    <property type="molecule type" value="Genomic_DNA"/>
</dbReference>
<accession>A0ABN8NTH0</accession>
<reference evidence="1 2" key="1">
    <citation type="submission" date="2022-05" db="EMBL/GenBank/DDBJ databases">
        <authorList>
            <consortium name="Genoscope - CEA"/>
            <person name="William W."/>
        </authorList>
    </citation>
    <scope>NUCLEOTIDE SEQUENCE [LARGE SCALE GENOMIC DNA]</scope>
</reference>
<dbReference type="InterPro" id="IPR019265">
    <property type="entry name" value="RTRAF"/>
</dbReference>